<reference evidence="1" key="1">
    <citation type="submission" date="2023-06" db="EMBL/GenBank/DDBJ databases">
        <authorList>
            <person name="Kurt Z."/>
        </authorList>
    </citation>
    <scope>NUCLEOTIDE SEQUENCE</scope>
</reference>
<evidence type="ECO:0000313" key="1">
    <source>
        <dbReference type="EMBL" id="CAI9912796.1"/>
    </source>
</evidence>
<protein>
    <submittedName>
        <fullName evidence="2">Hypothetical_protein</fullName>
    </submittedName>
</protein>
<proteinExistence type="predicted"/>
<dbReference type="EMBL" id="CAXDID020000038">
    <property type="protein sequence ID" value="CAL5998763.1"/>
    <property type="molecule type" value="Genomic_DNA"/>
</dbReference>
<comment type="caution">
    <text evidence="1">The sequence shown here is derived from an EMBL/GenBank/DDBJ whole genome shotgun (WGS) entry which is preliminary data.</text>
</comment>
<dbReference type="Proteomes" id="UP001642409">
    <property type="component" value="Unassembled WGS sequence"/>
</dbReference>
<reference evidence="2 3" key="2">
    <citation type="submission" date="2024-07" db="EMBL/GenBank/DDBJ databases">
        <authorList>
            <person name="Akdeniz Z."/>
        </authorList>
    </citation>
    <scope>NUCLEOTIDE SEQUENCE [LARGE SCALE GENOMIC DNA]</scope>
</reference>
<dbReference type="EMBL" id="CATOUU010000003">
    <property type="protein sequence ID" value="CAI9912796.1"/>
    <property type="molecule type" value="Genomic_DNA"/>
</dbReference>
<organism evidence="1">
    <name type="scientific">Hexamita inflata</name>
    <dbReference type="NCBI Taxonomy" id="28002"/>
    <lineage>
        <taxon>Eukaryota</taxon>
        <taxon>Metamonada</taxon>
        <taxon>Diplomonadida</taxon>
        <taxon>Hexamitidae</taxon>
        <taxon>Hexamitinae</taxon>
        <taxon>Hexamita</taxon>
    </lineage>
</organism>
<accession>A0AA86N4W4</accession>
<gene>
    <name evidence="2" type="ORF">HINF_LOCUS15896</name>
    <name evidence="1" type="ORF">HINF_LOCUS441</name>
</gene>
<keyword evidence="3" id="KW-1185">Reference proteome</keyword>
<name>A0AA86N4W4_9EUKA</name>
<dbReference type="AlphaFoldDB" id="A0AA86N4W4"/>
<evidence type="ECO:0000313" key="3">
    <source>
        <dbReference type="Proteomes" id="UP001642409"/>
    </source>
</evidence>
<evidence type="ECO:0000313" key="2">
    <source>
        <dbReference type="EMBL" id="CAL5998763.1"/>
    </source>
</evidence>
<sequence length="118" mass="13699">MITKCHLTSSQSQLQEYYNDNQINSYITTQNNNELFNTENQLQTQISTQTLNDNEMHYVLNEQNCACLQTQIFCETNVIKNIMRLTNQLEHAVAAASSKIKSIWNQQLLIIEQIVDDE</sequence>